<dbReference type="RefSeq" id="WP_092351432.1">
    <property type="nucleotide sequence ID" value="NZ_FOIN01000001.1"/>
</dbReference>
<dbReference type="EMBL" id="FOIN01000001">
    <property type="protein sequence ID" value="SET06494.1"/>
    <property type="molecule type" value="Genomic_DNA"/>
</dbReference>
<dbReference type="Proteomes" id="UP000198558">
    <property type="component" value="Unassembled WGS sequence"/>
</dbReference>
<evidence type="ECO:0008006" key="3">
    <source>
        <dbReference type="Google" id="ProtNLM"/>
    </source>
</evidence>
<organism evidence="1 2">
    <name type="scientific">Thomasclavelia cocleata</name>
    <dbReference type="NCBI Taxonomy" id="69824"/>
    <lineage>
        <taxon>Bacteria</taxon>
        <taxon>Bacillati</taxon>
        <taxon>Bacillota</taxon>
        <taxon>Erysipelotrichia</taxon>
        <taxon>Erysipelotrichales</taxon>
        <taxon>Coprobacillaceae</taxon>
        <taxon>Thomasclavelia</taxon>
    </lineage>
</organism>
<reference evidence="2" key="1">
    <citation type="submission" date="2016-10" db="EMBL/GenBank/DDBJ databases">
        <authorList>
            <person name="Varghese N."/>
            <person name="Submissions S."/>
        </authorList>
    </citation>
    <scope>NUCLEOTIDE SEQUENCE [LARGE SCALE GENOMIC DNA]</scope>
    <source>
        <strain evidence="2">DSM 1551</strain>
    </source>
</reference>
<dbReference type="PROSITE" id="PS51257">
    <property type="entry name" value="PROKAR_LIPOPROTEIN"/>
    <property type="match status" value="1"/>
</dbReference>
<accession>A0A1I0BHV6</accession>
<evidence type="ECO:0000313" key="2">
    <source>
        <dbReference type="Proteomes" id="UP000198558"/>
    </source>
</evidence>
<protein>
    <recommendedName>
        <fullName evidence="3">Lipoprotein</fullName>
    </recommendedName>
</protein>
<evidence type="ECO:0000313" key="1">
    <source>
        <dbReference type="EMBL" id="SET06494.1"/>
    </source>
</evidence>
<dbReference type="AlphaFoldDB" id="A0A1I0BHV6"/>
<keyword evidence="2" id="KW-1185">Reference proteome</keyword>
<proteinExistence type="predicted"/>
<dbReference type="GeneID" id="78287173"/>
<gene>
    <name evidence="1" type="ORF">SAMN04489758_101129</name>
</gene>
<name>A0A1I0BHV6_9FIRM</name>
<sequence>MKKITIILIIITILGCNFNINSNKTNNVTLDNVSKLVTENVIVKKDLKIIYRGKAEDLKPALLNKKVVEIAICDDVKNTICIFVK</sequence>